<dbReference type="RefSeq" id="WP_065860406.1">
    <property type="nucleotide sequence ID" value="NZ_LT906441.1"/>
</dbReference>
<feature type="compositionally biased region" description="Low complexity" evidence="1">
    <location>
        <begin position="457"/>
        <end position="466"/>
    </location>
</feature>
<feature type="domain" description="SH3b" evidence="2">
    <location>
        <begin position="368"/>
        <end position="436"/>
    </location>
</feature>
<evidence type="ECO:0000313" key="4">
    <source>
        <dbReference type="Proteomes" id="UP000215332"/>
    </source>
</evidence>
<reference evidence="3 4" key="1">
    <citation type="submission" date="2017-06" db="EMBL/GenBank/DDBJ databases">
        <authorList>
            <consortium name="Pathogen Informatics"/>
        </authorList>
    </citation>
    <scope>NUCLEOTIDE SEQUENCE [LARGE SCALE GENOMIC DNA]</scope>
    <source>
        <strain evidence="3 4">NCTC11865</strain>
    </source>
</reference>
<dbReference type="Pfam" id="PF08239">
    <property type="entry name" value="SH3_3"/>
    <property type="match status" value="1"/>
</dbReference>
<organism evidence="3 4">
    <name type="scientific">Cutibacterium granulosum</name>
    <dbReference type="NCBI Taxonomy" id="33011"/>
    <lineage>
        <taxon>Bacteria</taxon>
        <taxon>Bacillati</taxon>
        <taxon>Actinomycetota</taxon>
        <taxon>Actinomycetes</taxon>
        <taxon>Propionibacteriales</taxon>
        <taxon>Propionibacteriaceae</taxon>
        <taxon>Cutibacterium</taxon>
    </lineage>
</organism>
<feature type="region of interest" description="Disordered" evidence="1">
    <location>
        <begin position="193"/>
        <end position="273"/>
    </location>
</feature>
<dbReference type="eggNOG" id="COG4932">
    <property type="taxonomic scope" value="Bacteria"/>
</dbReference>
<dbReference type="AlphaFoldDB" id="A0A239W1M1"/>
<dbReference type="PROSITE" id="PS51781">
    <property type="entry name" value="SH3B"/>
    <property type="match status" value="2"/>
</dbReference>
<feature type="compositionally biased region" description="Low complexity" evidence="1">
    <location>
        <begin position="351"/>
        <end position="372"/>
    </location>
</feature>
<dbReference type="Gene3D" id="2.30.30.40">
    <property type="entry name" value="SH3 Domains"/>
    <property type="match status" value="2"/>
</dbReference>
<dbReference type="EMBL" id="LT906441">
    <property type="protein sequence ID" value="SNV28397.1"/>
    <property type="molecule type" value="Genomic_DNA"/>
</dbReference>
<evidence type="ECO:0000256" key="1">
    <source>
        <dbReference type="SAM" id="MobiDB-lite"/>
    </source>
</evidence>
<feature type="region of interest" description="Disordered" evidence="1">
    <location>
        <begin position="100"/>
        <end position="120"/>
    </location>
</feature>
<protein>
    <submittedName>
        <fullName evidence="3">Uncharacterized protein with a bacterial SH3 domain homologue</fullName>
    </submittedName>
</protein>
<dbReference type="Proteomes" id="UP000215332">
    <property type="component" value="Chromosome 1"/>
</dbReference>
<dbReference type="InterPro" id="IPR003646">
    <property type="entry name" value="SH3-like_bac-type"/>
</dbReference>
<evidence type="ECO:0000313" key="3">
    <source>
        <dbReference type="EMBL" id="SNV28397.1"/>
    </source>
</evidence>
<dbReference type="KEGG" id="cgrn:4412665_00135"/>
<dbReference type="Pfam" id="PF26571">
    <property type="entry name" value="VldE"/>
    <property type="match status" value="1"/>
</dbReference>
<dbReference type="PANTHER" id="PTHR34408:SF1">
    <property type="entry name" value="GLYCOSYL HYDROLASE FAMILY 19 DOMAIN-CONTAINING PROTEIN HI_1415"/>
    <property type="match status" value="1"/>
</dbReference>
<name>A0A239W1M1_9ACTN</name>
<evidence type="ECO:0000259" key="2">
    <source>
        <dbReference type="PROSITE" id="PS51781"/>
    </source>
</evidence>
<feature type="domain" description="SH3b" evidence="2">
    <location>
        <begin position="34"/>
        <end position="98"/>
    </location>
</feature>
<gene>
    <name evidence="3" type="ORF">SAMEA4412665_00135</name>
</gene>
<dbReference type="SMART" id="SM00287">
    <property type="entry name" value="SH3b"/>
    <property type="match status" value="3"/>
</dbReference>
<feature type="compositionally biased region" description="Low complexity" evidence="1">
    <location>
        <begin position="439"/>
        <end position="449"/>
    </location>
</feature>
<feature type="compositionally biased region" description="Low complexity" evidence="1">
    <location>
        <begin position="208"/>
        <end position="270"/>
    </location>
</feature>
<dbReference type="InterPro" id="IPR058593">
    <property type="entry name" value="ARB_07466-like_C"/>
</dbReference>
<proteinExistence type="predicted"/>
<dbReference type="eggNOG" id="COG4991">
    <property type="taxonomic scope" value="Bacteria"/>
</dbReference>
<accession>A0A239W1M1</accession>
<feature type="region of interest" description="Disordered" evidence="1">
    <location>
        <begin position="334"/>
        <end position="375"/>
    </location>
</feature>
<feature type="region of interest" description="Disordered" evidence="1">
    <location>
        <begin position="432"/>
        <end position="472"/>
    </location>
</feature>
<dbReference type="PANTHER" id="PTHR34408">
    <property type="entry name" value="FAMILY PROTEIN, PUTATIVE-RELATED"/>
    <property type="match status" value="1"/>
</dbReference>
<dbReference type="InterPro" id="IPR052354">
    <property type="entry name" value="Cell_Wall_Dynamics_Protein"/>
</dbReference>
<sequence length="594" mass="63188">MGLSRPVRLSATALASAGLVTTGLGFPTSQLAHAEGRTVMATTAVNVRSGPGTSYKILGVLYPGHTARQIGSTKYGWTQVTWKGHTAYVATRYLRDSSAASPSNTHVTLRPSPGVPKAAPVSNSVVRPVIGQKRSTAVLMVRSSYTNHFGSEGDAPIGTIFDVTGRTANGLAEVIWQGRPRWVNAKYLTSVNAHRPARHNSPAKPGRTTKPSTPGKSTKPNRQAKPRTPAKPAKPNTPAKPTPTKSAKHSTPAKPAHPATPTKPSTPAKPVVRPVVGQARGTTALMIRTSFTNHFGTEGDAPSGTIFDVTGRRANGMAEVIWRGRPRWVNAKYLTPVGSSKPKPSKPRTPAKPARPTTPAKPAKPSTPATPKVTGVRYATTALDIRTASGSSSRTVGEVATGTALSITGVTANGRSQIVYRGQTRWVTSKWLSANKPGTASKPSATKPAAPKKAKSGKASTPSSPGNWNKLMAGGSEGLSGLRPSAKGIVNNVLQNFSQITTIYGVRPHDPYPDHPSGHAIDLMLPNYKSNEALGWKMAKYYQAHASELGVSYIIFHQQIWSVARDSEGWRHMEDRGGDTANHMDHVHITTIWD</sequence>